<organism evidence="1 2">
    <name type="scientific">Colocasia esculenta</name>
    <name type="common">Wild taro</name>
    <name type="synonym">Arum esculentum</name>
    <dbReference type="NCBI Taxonomy" id="4460"/>
    <lineage>
        <taxon>Eukaryota</taxon>
        <taxon>Viridiplantae</taxon>
        <taxon>Streptophyta</taxon>
        <taxon>Embryophyta</taxon>
        <taxon>Tracheophyta</taxon>
        <taxon>Spermatophyta</taxon>
        <taxon>Magnoliopsida</taxon>
        <taxon>Liliopsida</taxon>
        <taxon>Araceae</taxon>
        <taxon>Aroideae</taxon>
        <taxon>Colocasieae</taxon>
        <taxon>Colocasia</taxon>
    </lineage>
</organism>
<dbReference type="AlphaFoldDB" id="A0A843XPH9"/>
<sequence length="59" mass="6427">MIVRTTPVQMTCSTTVLTRNNVSVVLLQPLVRDDGDANVVVKMGWIGFGFSEERCAAKA</sequence>
<keyword evidence="2" id="KW-1185">Reference proteome</keyword>
<name>A0A843XPH9_COLES</name>
<evidence type="ECO:0000313" key="2">
    <source>
        <dbReference type="Proteomes" id="UP000652761"/>
    </source>
</evidence>
<dbReference type="EMBL" id="NMUH01011434">
    <property type="protein sequence ID" value="MQM21694.1"/>
    <property type="molecule type" value="Genomic_DNA"/>
</dbReference>
<proteinExistence type="predicted"/>
<protein>
    <submittedName>
        <fullName evidence="1">Uncharacterized protein</fullName>
    </submittedName>
</protein>
<gene>
    <name evidence="1" type="ORF">Taro_054739</name>
</gene>
<evidence type="ECO:0000313" key="1">
    <source>
        <dbReference type="EMBL" id="MQM21694.1"/>
    </source>
</evidence>
<reference evidence="1" key="1">
    <citation type="submission" date="2017-07" db="EMBL/GenBank/DDBJ databases">
        <title>Taro Niue Genome Assembly and Annotation.</title>
        <authorList>
            <person name="Atibalentja N."/>
            <person name="Keating K."/>
            <person name="Fields C.J."/>
        </authorList>
    </citation>
    <scope>NUCLEOTIDE SEQUENCE</scope>
    <source>
        <strain evidence="1">Niue_2</strain>
        <tissue evidence="1">Leaf</tissue>
    </source>
</reference>
<dbReference type="Proteomes" id="UP000652761">
    <property type="component" value="Unassembled WGS sequence"/>
</dbReference>
<comment type="caution">
    <text evidence="1">The sequence shown here is derived from an EMBL/GenBank/DDBJ whole genome shotgun (WGS) entry which is preliminary data.</text>
</comment>
<accession>A0A843XPH9</accession>